<dbReference type="AlphaFoldDB" id="A0A545AGN6"/>
<feature type="signal peptide" evidence="1">
    <location>
        <begin position="1"/>
        <end position="23"/>
    </location>
</feature>
<evidence type="ECO:0000313" key="2">
    <source>
        <dbReference type="EMBL" id="TQS40496.1"/>
    </source>
</evidence>
<name>A0A545AGN6_9ACTN</name>
<gene>
    <name evidence="2" type="ORF">FL583_34730</name>
</gene>
<dbReference type="Proteomes" id="UP000317982">
    <property type="component" value="Unassembled WGS sequence"/>
</dbReference>
<accession>A0A545AGN6</accession>
<keyword evidence="1" id="KW-0732">Signal</keyword>
<evidence type="ECO:0000313" key="3">
    <source>
        <dbReference type="Proteomes" id="UP000317982"/>
    </source>
</evidence>
<reference evidence="2 3" key="1">
    <citation type="submission" date="2019-07" db="EMBL/GenBank/DDBJ databases">
        <title>Cryptosporangium phraense sp. nov., isolated from plant litter.</title>
        <authorList>
            <person name="Suriyachadkun C."/>
        </authorList>
    </citation>
    <scope>NUCLEOTIDE SEQUENCE [LARGE SCALE GENOMIC DNA]</scope>
    <source>
        <strain evidence="2 3">A-T 5661</strain>
    </source>
</reference>
<comment type="caution">
    <text evidence="2">The sequence shown here is derived from an EMBL/GenBank/DDBJ whole genome shotgun (WGS) entry which is preliminary data.</text>
</comment>
<dbReference type="SUPFAM" id="SSF50370">
    <property type="entry name" value="Ricin B-like lectins"/>
    <property type="match status" value="1"/>
</dbReference>
<protein>
    <submittedName>
        <fullName evidence="2">RICIN domain-containing protein</fullName>
    </submittedName>
</protein>
<dbReference type="EMBL" id="VIRS01000040">
    <property type="protein sequence ID" value="TQS40496.1"/>
    <property type="molecule type" value="Genomic_DNA"/>
</dbReference>
<evidence type="ECO:0000256" key="1">
    <source>
        <dbReference type="SAM" id="SignalP"/>
    </source>
</evidence>
<feature type="chain" id="PRO_5022186424" evidence="1">
    <location>
        <begin position="24"/>
        <end position="166"/>
    </location>
</feature>
<organism evidence="2 3">
    <name type="scientific">Cryptosporangium phraense</name>
    <dbReference type="NCBI Taxonomy" id="2593070"/>
    <lineage>
        <taxon>Bacteria</taxon>
        <taxon>Bacillati</taxon>
        <taxon>Actinomycetota</taxon>
        <taxon>Actinomycetes</taxon>
        <taxon>Cryptosporangiales</taxon>
        <taxon>Cryptosporangiaceae</taxon>
        <taxon>Cryptosporangium</taxon>
    </lineage>
</organism>
<keyword evidence="3" id="KW-1185">Reference proteome</keyword>
<dbReference type="CDD" id="cd00161">
    <property type="entry name" value="beta-trefoil_Ricin-like"/>
    <property type="match status" value="1"/>
</dbReference>
<dbReference type="InterPro" id="IPR035992">
    <property type="entry name" value="Ricin_B-like_lectins"/>
</dbReference>
<sequence length="166" mass="18006">MYRILVAVACAAALLLPGTGADAAVAPEPTFSGYLINQQSGQCLTRISQRHVHVYLLMQPCVYDQTQVFTQRPTTVKGGLFEFVDYVGTCLRDPDLSRAPYCTDGPDPEQEWSVAAVSPGVYRLTNHLSGHVLAISDDPADPAPGTNYPGYDDASVHWQLLPKDAI</sequence>
<dbReference type="RefSeq" id="WP_142709128.1">
    <property type="nucleotide sequence ID" value="NZ_VIRS01000040.1"/>
</dbReference>
<dbReference type="InParanoid" id="A0A545AGN6"/>
<dbReference type="OrthoDB" id="4273937at2"/>
<proteinExistence type="predicted"/>